<dbReference type="AlphaFoldDB" id="K7A1D0"/>
<dbReference type="EMBL" id="BAEQ01000043">
    <property type="protein sequence ID" value="GAC29290.1"/>
    <property type="molecule type" value="Genomic_DNA"/>
</dbReference>
<proteinExistence type="predicted"/>
<reference evidence="2" key="1">
    <citation type="journal article" date="2014" name="Environ. Microbiol.">
        <title>Comparative genomics of the marine bacterial genus Glaciecola reveals the high degree of genomic diversity and genomic characteristic for cold adaptation.</title>
        <authorList>
            <person name="Qin Q.L."/>
            <person name="Xie B.B."/>
            <person name="Yu Y."/>
            <person name="Shu Y.L."/>
            <person name="Rong J.C."/>
            <person name="Zhang Y.J."/>
            <person name="Zhao D.L."/>
            <person name="Chen X.L."/>
            <person name="Zhang X.Y."/>
            <person name="Chen B."/>
            <person name="Zhou B.C."/>
            <person name="Zhang Y.Z."/>
        </authorList>
    </citation>
    <scope>NUCLEOTIDE SEQUENCE [LARGE SCALE GENOMIC DNA]</scope>
    <source>
        <strain evidence="2">ACAM 615</strain>
    </source>
</reference>
<dbReference type="Proteomes" id="UP000006251">
    <property type="component" value="Unassembled WGS sequence"/>
</dbReference>
<dbReference type="RefSeq" id="WP_006011968.1">
    <property type="nucleotide sequence ID" value="NZ_AUAV01000017.1"/>
</dbReference>
<evidence type="ECO:0000313" key="1">
    <source>
        <dbReference type="EMBL" id="GAC29290.1"/>
    </source>
</evidence>
<comment type="caution">
    <text evidence="1">The sequence shown here is derived from an EMBL/GenBank/DDBJ whole genome shotgun (WGS) entry which is preliminary data.</text>
</comment>
<organism evidence="1 2">
    <name type="scientific">Brumicola pallidula DSM 14239 = ACAM 615</name>
    <dbReference type="NCBI Taxonomy" id="1121922"/>
    <lineage>
        <taxon>Bacteria</taxon>
        <taxon>Pseudomonadati</taxon>
        <taxon>Pseudomonadota</taxon>
        <taxon>Gammaproteobacteria</taxon>
        <taxon>Alteromonadales</taxon>
        <taxon>Alteromonadaceae</taxon>
        <taxon>Brumicola</taxon>
    </lineage>
</organism>
<keyword evidence="2" id="KW-1185">Reference proteome</keyword>
<dbReference type="OrthoDB" id="6238758at2"/>
<sequence>MYSKQTLILFIALLAVSLSGVYYKNVNSPDNQSGKCDLTVEKCTFVYGNNKISVKFLSPIVTEEEILLSIELPRELKLTEAWVEGVNMFMGKTPIMKTDEGYVTFLGSCSLARMQWQLNLNVENQNGQVKIYSAAFYTSPE</sequence>
<name>K7A1D0_9ALTE</name>
<protein>
    <submittedName>
        <fullName evidence="1">Uncharacterized protein</fullName>
    </submittedName>
</protein>
<accession>K7A1D0</accession>
<evidence type="ECO:0000313" key="2">
    <source>
        <dbReference type="Proteomes" id="UP000006251"/>
    </source>
</evidence>
<dbReference type="STRING" id="1121922.GCA_000428905_03173"/>
<gene>
    <name evidence="1" type="ORF">GPAL_2429</name>
</gene>